<proteinExistence type="predicted"/>
<dbReference type="EMBL" id="PGGN01000002">
    <property type="protein sequence ID" value="PSH57912.1"/>
    <property type="molecule type" value="Genomic_DNA"/>
</dbReference>
<name>A0A2P7AUL6_9HYPH</name>
<comment type="caution">
    <text evidence="1">The sequence shown here is derived from an EMBL/GenBank/DDBJ whole genome shotgun (WGS) entry which is preliminary data.</text>
</comment>
<accession>A0A2P7AUL6</accession>
<evidence type="ECO:0000313" key="2">
    <source>
        <dbReference type="Proteomes" id="UP000241158"/>
    </source>
</evidence>
<sequence>MIQLNEDETNVVLPRQAVVFLCVENGGVAILEDEDGCETHTIFINGLVNLDVLIDALQAAREML</sequence>
<reference evidence="2" key="1">
    <citation type="submission" date="2017-11" db="EMBL/GenBank/DDBJ databases">
        <authorList>
            <person name="Kuznetsova I."/>
            <person name="Sazanova A."/>
            <person name="Chirak E."/>
            <person name="Safronova V."/>
            <person name="Willems A."/>
        </authorList>
    </citation>
    <scope>NUCLEOTIDE SEQUENCE [LARGE SCALE GENOMIC DNA]</scope>
    <source>
        <strain evidence="2">PEPV15</strain>
    </source>
</reference>
<keyword evidence="2" id="KW-1185">Reference proteome</keyword>
<dbReference type="RefSeq" id="WP_106716352.1">
    <property type="nucleotide sequence ID" value="NZ_JACHXT010000001.1"/>
</dbReference>
<dbReference type="Proteomes" id="UP000241158">
    <property type="component" value="Unassembled WGS sequence"/>
</dbReference>
<organism evidence="1 2">
    <name type="scientific">Phyllobacterium endophyticum</name>
    <dbReference type="NCBI Taxonomy" id="1149773"/>
    <lineage>
        <taxon>Bacteria</taxon>
        <taxon>Pseudomonadati</taxon>
        <taxon>Pseudomonadota</taxon>
        <taxon>Alphaproteobacteria</taxon>
        <taxon>Hyphomicrobiales</taxon>
        <taxon>Phyllobacteriaceae</taxon>
        <taxon>Phyllobacterium</taxon>
    </lineage>
</organism>
<dbReference type="AlphaFoldDB" id="A0A2P7AUL6"/>
<gene>
    <name evidence="1" type="ORF">CU100_09485</name>
</gene>
<protein>
    <submittedName>
        <fullName evidence="1">Uncharacterized protein</fullName>
    </submittedName>
</protein>
<evidence type="ECO:0000313" key="1">
    <source>
        <dbReference type="EMBL" id="PSH57912.1"/>
    </source>
</evidence>